<feature type="chain" id="PRO_5037483796" description="LTD domain-containing protein" evidence="2">
    <location>
        <begin position="21"/>
        <end position="848"/>
    </location>
</feature>
<organism evidence="4 5">
    <name type="scientific">Roseibacillus persicicus</name>
    <dbReference type="NCBI Taxonomy" id="454148"/>
    <lineage>
        <taxon>Bacteria</taxon>
        <taxon>Pseudomonadati</taxon>
        <taxon>Verrucomicrobiota</taxon>
        <taxon>Verrucomicrobiia</taxon>
        <taxon>Verrucomicrobiales</taxon>
        <taxon>Verrucomicrobiaceae</taxon>
        <taxon>Roseibacillus</taxon>
    </lineage>
</organism>
<evidence type="ECO:0000313" key="4">
    <source>
        <dbReference type="EMBL" id="GHC50980.1"/>
    </source>
</evidence>
<evidence type="ECO:0000256" key="1">
    <source>
        <dbReference type="SAM" id="MobiDB-lite"/>
    </source>
</evidence>
<dbReference type="PANTHER" id="PTHR37397">
    <property type="entry name" value="SI:CH211-183D21.1"/>
    <property type="match status" value="1"/>
</dbReference>
<feature type="region of interest" description="Disordered" evidence="1">
    <location>
        <begin position="174"/>
        <end position="195"/>
    </location>
</feature>
<protein>
    <recommendedName>
        <fullName evidence="3">LTD domain-containing protein</fullName>
    </recommendedName>
</protein>
<evidence type="ECO:0000256" key="2">
    <source>
        <dbReference type="SAM" id="SignalP"/>
    </source>
</evidence>
<dbReference type="InterPro" id="IPR001322">
    <property type="entry name" value="Lamin_tail_dom"/>
</dbReference>
<name>A0A918TKA9_9BACT</name>
<proteinExistence type="predicted"/>
<dbReference type="Gene3D" id="2.60.40.2030">
    <property type="match status" value="1"/>
</dbReference>
<sequence>MKMKYFYGLTAALAAPAAFSQIVINEIDSDTPSSDTAEFVELYNAGSEAVALTGHALVFFNGSNDSEYQTVDLGAASIAAGDFLVIGNAAVPNVDIVIPDGSIQNGPDGVGLYNGATAAAYIAETETAPLGGADLVDALVYGASDPDATGLLTALGETTQYDESANSLHTVESIQRNPDGSETFETKEPTPGETNFTLPKLTLTLDPSSVSEGDGEGVIFGEIIVPEPVVGDLVITIGISDVTELDGPTTVTIVDGDDFVAFELDAVDDMDIDGLQTVVVTASASGYQDGTVDVFVADDDLELPEIVINEMQVKAGGDDPQFVELYNNQGTAVDLAGWSVKAYGSDTGDTVNFGNLLGSFTIPSGSPVLLAPGEFYLAGDSVFESIYGITPDLQVEPGFGLFDITMILFDADDNAVFTVFSQDDDATNQANNAGAPTVADITINDGFNSPAGYYLDSDGGTTASLIEFAPQPASSATPGQTNGVFIDRLRIELDTTFFSEADGAGVATATVTRVNNSTDPLTVTLSSADPTEVVFQSATLSFAAGEEELTVMLDAVDDMDEDGLQEVLLTASATGFEDGTATVSVADDESTIGASDVLITQYSEGTSFNKFIELTNVGSSSITLAGWQLTLWANGNRESWKTATGGSSSAFDLSEVTLAAGESFVVAHGSADTPAGVADVTDSGVANFNGDDSVVLYSGALNPSNIADAVSLAASDASNKSLVRLSLDTGWDLVAASSFLDYPSVWGEIDLATVEAAVDGDTNYLGYFEVTEPSDYIVAISDCSYSAGQFVINFTASGSSDIYVSTDLTTWGEATNGAGVASGTYTDTAPPAGKAFYLIQEAGTPAPE</sequence>
<feature type="domain" description="LTD" evidence="3">
    <location>
        <begin position="10"/>
        <end position="143"/>
    </location>
</feature>
<feature type="domain" description="LTD" evidence="3">
    <location>
        <begin position="588"/>
        <end position="744"/>
    </location>
</feature>
<dbReference type="Pfam" id="PF00932">
    <property type="entry name" value="LTD"/>
    <property type="match status" value="3"/>
</dbReference>
<reference evidence="4" key="1">
    <citation type="journal article" date="2014" name="Int. J. Syst. Evol. Microbiol.">
        <title>Complete genome sequence of Corynebacterium casei LMG S-19264T (=DSM 44701T), isolated from a smear-ripened cheese.</title>
        <authorList>
            <consortium name="US DOE Joint Genome Institute (JGI-PGF)"/>
            <person name="Walter F."/>
            <person name="Albersmeier A."/>
            <person name="Kalinowski J."/>
            <person name="Ruckert C."/>
        </authorList>
    </citation>
    <scope>NUCLEOTIDE SEQUENCE</scope>
    <source>
        <strain evidence="4">KCTC 12988</strain>
    </source>
</reference>
<dbReference type="InterPro" id="IPR036415">
    <property type="entry name" value="Lamin_tail_dom_sf"/>
</dbReference>
<dbReference type="PANTHER" id="PTHR37397:SF1">
    <property type="entry name" value="LTD DOMAIN-CONTAINING PROTEIN"/>
    <property type="match status" value="1"/>
</dbReference>
<comment type="caution">
    <text evidence="4">The sequence shown here is derived from an EMBL/GenBank/DDBJ whole genome shotgun (WGS) entry which is preliminary data.</text>
</comment>
<dbReference type="InterPro" id="IPR038081">
    <property type="entry name" value="CalX-like_sf"/>
</dbReference>
<gene>
    <name evidence="4" type="ORF">GCM10007100_16440</name>
</gene>
<dbReference type="SUPFAM" id="SSF74853">
    <property type="entry name" value="Lamin A/C globular tail domain"/>
    <property type="match status" value="2"/>
</dbReference>
<dbReference type="EMBL" id="BMXI01000006">
    <property type="protein sequence ID" value="GHC50980.1"/>
    <property type="molecule type" value="Genomic_DNA"/>
</dbReference>
<feature type="domain" description="LTD" evidence="3">
    <location>
        <begin position="276"/>
        <end position="424"/>
    </location>
</feature>
<evidence type="ECO:0000313" key="5">
    <source>
        <dbReference type="Proteomes" id="UP000644507"/>
    </source>
</evidence>
<keyword evidence="2" id="KW-0732">Signal</keyword>
<evidence type="ECO:0000259" key="3">
    <source>
        <dbReference type="PROSITE" id="PS51841"/>
    </source>
</evidence>
<reference evidence="4" key="2">
    <citation type="submission" date="2020-09" db="EMBL/GenBank/DDBJ databases">
        <authorList>
            <person name="Sun Q."/>
            <person name="Kim S."/>
        </authorList>
    </citation>
    <scope>NUCLEOTIDE SEQUENCE</scope>
    <source>
        <strain evidence="4">KCTC 12988</strain>
    </source>
</reference>
<dbReference type="AlphaFoldDB" id="A0A918TKA9"/>
<dbReference type="Proteomes" id="UP000644507">
    <property type="component" value="Unassembled WGS sequence"/>
</dbReference>
<keyword evidence="5" id="KW-1185">Reference proteome</keyword>
<feature type="signal peptide" evidence="2">
    <location>
        <begin position="1"/>
        <end position="20"/>
    </location>
</feature>
<dbReference type="PROSITE" id="PS51841">
    <property type="entry name" value="LTD"/>
    <property type="match status" value="3"/>
</dbReference>
<dbReference type="SUPFAM" id="SSF141072">
    <property type="entry name" value="CalX-like"/>
    <property type="match status" value="1"/>
</dbReference>
<dbReference type="RefSeq" id="WP_189569451.1">
    <property type="nucleotide sequence ID" value="NZ_BMXI01000006.1"/>
</dbReference>
<accession>A0A918TKA9</accession>